<keyword evidence="2" id="KW-0472">Membrane</keyword>
<evidence type="ECO:0000313" key="4">
    <source>
        <dbReference type="EMBL" id="VXD19646.1"/>
    </source>
</evidence>
<feature type="compositionally biased region" description="Low complexity" evidence="1">
    <location>
        <begin position="898"/>
        <end position="908"/>
    </location>
</feature>
<dbReference type="RefSeq" id="WP_083618353.1">
    <property type="nucleotide sequence ID" value="NZ_LR735004.1"/>
</dbReference>
<dbReference type="EMBL" id="CZCS02000185">
    <property type="protein sequence ID" value="VXD19646.1"/>
    <property type="molecule type" value="Genomic_DNA"/>
</dbReference>
<dbReference type="AlphaFoldDB" id="A0A7Z9DZ18"/>
<evidence type="ECO:0000259" key="3">
    <source>
        <dbReference type="PROSITE" id="PS51468"/>
    </source>
</evidence>
<reference evidence="4" key="1">
    <citation type="submission" date="2019-10" db="EMBL/GenBank/DDBJ databases">
        <authorList>
            <consortium name="Genoscope - CEA"/>
            <person name="William W."/>
        </authorList>
    </citation>
    <scope>NUCLEOTIDE SEQUENCE [LARGE SCALE GENOMIC DNA]</scope>
    <source>
        <strain evidence="4">BBR_PRJEB10994</strain>
    </source>
</reference>
<evidence type="ECO:0000313" key="5">
    <source>
        <dbReference type="Proteomes" id="UP000182190"/>
    </source>
</evidence>
<protein>
    <recommendedName>
        <fullName evidence="3">VIT domain-containing protein</fullName>
    </recommendedName>
</protein>
<evidence type="ECO:0000256" key="1">
    <source>
        <dbReference type="SAM" id="MobiDB-lite"/>
    </source>
</evidence>
<dbReference type="PROSITE" id="PS51468">
    <property type="entry name" value="VIT"/>
    <property type="match status" value="1"/>
</dbReference>
<feature type="region of interest" description="Disordered" evidence="1">
    <location>
        <begin position="892"/>
        <end position="911"/>
    </location>
</feature>
<keyword evidence="2" id="KW-1133">Transmembrane helix</keyword>
<keyword evidence="2" id="KW-0812">Transmembrane</keyword>
<dbReference type="InterPro" id="IPR013694">
    <property type="entry name" value="VIT"/>
</dbReference>
<proteinExistence type="predicted"/>
<dbReference type="NCBIfam" id="TIGR02921">
    <property type="entry name" value="PEP_integral"/>
    <property type="match status" value="1"/>
</dbReference>
<dbReference type="Proteomes" id="UP000182190">
    <property type="component" value="Unassembled WGS sequence"/>
</dbReference>
<dbReference type="Pfam" id="PF08487">
    <property type="entry name" value="VIT"/>
    <property type="match status" value="1"/>
</dbReference>
<feature type="domain" description="VIT" evidence="3">
    <location>
        <begin position="393"/>
        <end position="526"/>
    </location>
</feature>
<organism evidence="4 5">
    <name type="scientific">Planktothrix paucivesiculata PCC 9631</name>
    <dbReference type="NCBI Taxonomy" id="671071"/>
    <lineage>
        <taxon>Bacteria</taxon>
        <taxon>Bacillati</taxon>
        <taxon>Cyanobacteriota</taxon>
        <taxon>Cyanophyceae</taxon>
        <taxon>Oscillatoriophycideae</taxon>
        <taxon>Oscillatoriales</taxon>
        <taxon>Microcoleaceae</taxon>
        <taxon>Planktothrix</taxon>
    </lineage>
</organism>
<feature type="transmembrane region" description="Helical" evidence="2">
    <location>
        <begin position="81"/>
        <end position="101"/>
    </location>
</feature>
<feature type="transmembrane region" description="Helical" evidence="2">
    <location>
        <begin position="20"/>
        <end position="45"/>
    </location>
</feature>
<feature type="transmembrane region" description="Helical" evidence="2">
    <location>
        <begin position="113"/>
        <end position="132"/>
    </location>
</feature>
<dbReference type="OrthoDB" id="7067067at2"/>
<feature type="transmembrane region" description="Helical" evidence="2">
    <location>
        <begin position="197"/>
        <end position="227"/>
    </location>
</feature>
<feature type="transmembrane region" description="Helical" evidence="2">
    <location>
        <begin position="51"/>
        <end position="69"/>
    </location>
</feature>
<name>A0A7Z9DZ18_9CYAN</name>
<feature type="transmembrane region" description="Helical" evidence="2">
    <location>
        <begin position="153"/>
        <end position="177"/>
    </location>
</feature>
<sequence length="946" mass="107572">MNTTKTIHSVFQLIFWLWNITFLTVVYIWILPFLAIFLVLATFAGQIELEFTLTILALIAIPTVCVIIANRHFHQRPVELIRLFYGVEAPLFLFCLVRLFILREMTPASRFVLSTILICIGAFFVELVWGYLGQKQHKTSRILSGIQLAVHSLMLLVGFYLGIVLLYYAVPAAVVLLRQFFSFQWLDSLWWDLTHNFLLGFAVVTILYAATATLFLGMPSALVALYIHSGQRILRNFSAQYGRIRTIQISLGVVTIWSILLISFLHQPQVSAFQKLEDIPQTEPQKQELLAQSKSIRQGLINAYLSPYRYLGAVKDSNSMEAMYKDVFNLPQPLLDGIQNSYNQLISPFLYQGDLEKDADKAEKLYANFFDTPIEKAERLAIQHALKSTVILDDAKAGLLNINQKKVWLAKQEVTVQEQGDWGEVEIHEVYQNQTNDVEEIFYSFTLPETAAITGIWLGDTNNKVTRFPFTVSPRGAAQKVYNSQVRRERPVDPALLEQVGTQHYRLRAFPIPPKSVSWDRNNSNPSAELHLWLTYKVMGQGNQWPLPKLGEKRNIFWTKTTERIRNKDSVKGFEKDWLEASFPAAQQLIKSHQVTLADYKITAKPLAEKDYILPQNKRFAIILDTSRSMENHKQELAKTLNWLNQNIIPKNQADLYVTATKVNKPEFIDDLTQFPINQKVFYGTLQIKEMLRQFIELRGNQTYDGIVLISDEGSYELSEDKTGVPQLSIPLWIVHLGSLAPAYEDGTLRMIQNNGGGVSTDISEVMKRLATTEQLTQKLAISTQPKSDKNPEKPQVLTVADGYSWFMEKTTEKTTEVTGFEPMAARLLVQGLSQKNPEQQLADLDGIHAIAKTYNIVTPYSSMIVLVNDEQRQALKAAEASNDRFNRKIEDGKEQLNKPNNPLNTNTSVPEPGMTLGLGLIGLFIIVQSRRNQAKNSPYKIKMKK</sequence>
<comment type="caution">
    <text evidence="4">The sequence shown here is derived from an EMBL/GenBank/DDBJ whole genome shotgun (WGS) entry which is preliminary data.</text>
</comment>
<evidence type="ECO:0000256" key="2">
    <source>
        <dbReference type="SAM" id="Phobius"/>
    </source>
</evidence>
<accession>A0A7Z9DZ18</accession>
<keyword evidence="5" id="KW-1185">Reference proteome</keyword>
<gene>
    <name evidence="4" type="ORF">PL9631_450098</name>
</gene>
<dbReference type="InterPro" id="IPR014270">
    <property type="entry name" value="PEP-CTERM_IMP"/>
</dbReference>
<feature type="transmembrane region" description="Helical" evidence="2">
    <location>
        <begin position="247"/>
        <end position="265"/>
    </location>
</feature>